<name>A0A1H4QXZ2_9MICO</name>
<feature type="transmembrane region" description="Helical" evidence="1">
    <location>
        <begin position="20"/>
        <end position="48"/>
    </location>
</feature>
<proteinExistence type="predicted"/>
<keyword evidence="1" id="KW-1133">Transmembrane helix</keyword>
<evidence type="ECO:0000313" key="3">
    <source>
        <dbReference type="Proteomes" id="UP000199183"/>
    </source>
</evidence>
<keyword evidence="3" id="KW-1185">Reference proteome</keyword>
<organism evidence="2 3">
    <name type="scientific">Paramicrobacterium humi</name>
    <dbReference type="NCBI Taxonomy" id="640635"/>
    <lineage>
        <taxon>Bacteria</taxon>
        <taxon>Bacillati</taxon>
        <taxon>Actinomycetota</taxon>
        <taxon>Actinomycetes</taxon>
        <taxon>Micrococcales</taxon>
        <taxon>Microbacteriaceae</taxon>
        <taxon>Paramicrobacterium</taxon>
    </lineage>
</organism>
<dbReference type="EMBL" id="FNRY01000001">
    <property type="protein sequence ID" value="SEC24530.1"/>
    <property type="molecule type" value="Genomic_DNA"/>
</dbReference>
<accession>A0A1H4QXZ2</accession>
<keyword evidence="1" id="KW-0812">Transmembrane</keyword>
<sequence length="159" mass="17295">MVVSAGRLIGIALVGAALGGILWVVGLALEFCIAVALIVVMLGVLWLCRPSAEELTWPDRELERPAGRRDDVSRLGWSLRPQRSGIGDAGIKRVRELARVRLERRSLDLDDAGDETEIARLLGPHARRVLRPGADPAPSLAHINAVLDRLSTLTKKENS</sequence>
<evidence type="ECO:0000256" key="1">
    <source>
        <dbReference type="SAM" id="Phobius"/>
    </source>
</evidence>
<reference evidence="2 3" key="1">
    <citation type="submission" date="2016-10" db="EMBL/GenBank/DDBJ databases">
        <authorList>
            <person name="de Groot N.N."/>
        </authorList>
    </citation>
    <scope>NUCLEOTIDE SEQUENCE [LARGE SCALE GENOMIC DNA]</scope>
    <source>
        <strain evidence="2 3">DSM 21799</strain>
    </source>
</reference>
<keyword evidence="1" id="KW-0472">Membrane</keyword>
<dbReference type="STRING" id="640635.SAMN04489806_2949"/>
<protein>
    <submittedName>
        <fullName evidence="2">Uncharacterized protein</fullName>
    </submittedName>
</protein>
<evidence type="ECO:0000313" key="2">
    <source>
        <dbReference type="EMBL" id="SEC24530.1"/>
    </source>
</evidence>
<dbReference type="Proteomes" id="UP000199183">
    <property type="component" value="Unassembled WGS sequence"/>
</dbReference>
<gene>
    <name evidence="2" type="ORF">SAMN04489806_2949</name>
</gene>
<dbReference type="AlphaFoldDB" id="A0A1H4QXZ2"/>